<gene>
    <name evidence="1" type="ORF">FZC84_09130</name>
</gene>
<sequence length="131" mass="15058">MRRINFIFILMLSLTNLDTNHYANAVINEADTKLCDTFKYALISSLREPVDEAVAEIYKDDKEAPENLVWASYDAEILKVNQLYGVGGVYEITLKVYPYYDAHMSYGVDEVVINTNGDLISYKHLKTYPLY</sequence>
<dbReference type="AlphaFoldDB" id="A0A5D4ME89"/>
<evidence type="ECO:0000313" key="2">
    <source>
        <dbReference type="Proteomes" id="UP000325182"/>
    </source>
</evidence>
<protein>
    <submittedName>
        <fullName evidence="1">DUF3888 domain-containing protein</fullName>
    </submittedName>
</protein>
<dbReference type="InterPro" id="IPR024984">
    <property type="entry name" value="DUF3888"/>
</dbReference>
<proteinExistence type="predicted"/>
<reference evidence="1 2" key="1">
    <citation type="submission" date="2019-08" db="EMBL/GenBank/DDBJ databases">
        <title>Bacillus genomes from the desert of Cuatro Cienegas, Coahuila.</title>
        <authorList>
            <person name="Olmedo-Alvarez G."/>
        </authorList>
    </citation>
    <scope>NUCLEOTIDE SEQUENCE [LARGE SCALE GENOMIC DNA]</scope>
    <source>
        <strain evidence="1 2">CH128b_4D</strain>
    </source>
</reference>
<name>A0A5D4ME89_9BACI</name>
<dbReference type="EMBL" id="VTEG01000004">
    <property type="protein sequence ID" value="TYR99961.1"/>
    <property type="molecule type" value="Genomic_DNA"/>
</dbReference>
<dbReference type="RefSeq" id="WP_148953657.1">
    <property type="nucleotide sequence ID" value="NZ_VTEG01000004.1"/>
</dbReference>
<dbReference type="Pfam" id="PF13027">
    <property type="entry name" value="DUF3888"/>
    <property type="match status" value="1"/>
</dbReference>
<organism evidence="1 2">
    <name type="scientific">Rossellomorea vietnamensis</name>
    <dbReference type="NCBI Taxonomy" id="218284"/>
    <lineage>
        <taxon>Bacteria</taxon>
        <taxon>Bacillati</taxon>
        <taxon>Bacillota</taxon>
        <taxon>Bacilli</taxon>
        <taxon>Bacillales</taxon>
        <taxon>Bacillaceae</taxon>
        <taxon>Rossellomorea</taxon>
    </lineage>
</organism>
<accession>A0A5D4ME89</accession>
<dbReference type="Proteomes" id="UP000325182">
    <property type="component" value="Unassembled WGS sequence"/>
</dbReference>
<evidence type="ECO:0000313" key="1">
    <source>
        <dbReference type="EMBL" id="TYR99961.1"/>
    </source>
</evidence>
<comment type="caution">
    <text evidence="1">The sequence shown here is derived from an EMBL/GenBank/DDBJ whole genome shotgun (WGS) entry which is preliminary data.</text>
</comment>